<gene>
    <name evidence="1" type="ORF">UFOVP755_51</name>
</gene>
<evidence type="ECO:0000313" key="1">
    <source>
        <dbReference type="EMBL" id="CAB5226124.1"/>
    </source>
</evidence>
<accession>A0A6J7X8T5</accession>
<protein>
    <submittedName>
        <fullName evidence="1">Uncharacterized protein</fullName>
    </submittedName>
</protein>
<name>A0A6J7X8T5_9CAUD</name>
<sequence length="251" mass="29603">MKTKTQIKSLLDHSSDYLIAIYDLNDLKINGQCFLVNPLFKKSVAIVKNDDQIEIIKDCQVIHFDEKKISIEKDSDDKAFYQINQKVIFSGLNSIHDKVEFVVCFAIPYHRINQSSLFAWLGLYGLQYEFSKIEMTCLYAPDQKRSLDKIHDQNLLCFYQGLSHEIFCEMYDLELKIKYLHDQTQSGNLSEIEIDGLRETIKTLEYKLSNFIISSQFSRSRSEIFYGRFGDHVLYEYHDYLVNHVYRKLIK</sequence>
<dbReference type="EMBL" id="LR798356">
    <property type="protein sequence ID" value="CAB5226124.1"/>
    <property type="molecule type" value="Genomic_DNA"/>
</dbReference>
<proteinExistence type="predicted"/>
<organism evidence="1">
    <name type="scientific">uncultured Caudovirales phage</name>
    <dbReference type="NCBI Taxonomy" id="2100421"/>
    <lineage>
        <taxon>Viruses</taxon>
        <taxon>Duplodnaviria</taxon>
        <taxon>Heunggongvirae</taxon>
        <taxon>Uroviricota</taxon>
        <taxon>Caudoviricetes</taxon>
        <taxon>Peduoviridae</taxon>
        <taxon>Maltschvirus</taxon>
        <taxon>Maltschvirus maltsch</taxon>
    </lineage>
</organism>
<reference evidence="1" key="1">
    <citation type="submission" date="2020-05" db="EMBL/GenBank/DDBJ databases">
        <authorList>
            <person name="Chiriac C."/>
            <person name="Salcher M."/>
            <person name="Ghai R."/>
            <person name="Kavagutti S V."/>
        </authorList>
    </citation>
    <scope>NUCLEOTIDE SEQUENCE</scope>
</reference>